<dbReference type="GO" id="GO:0008235">
    <property type="term" value="F:metalloexopeptidase activity"/>
    <property type="evidence" value="ECO:0007669"/>
    <property type="project" value="UniProtKB-ARBA"/>
</dbReference>
<dbReference type="PROSITE" id="PS00491">
    <property type="entry name" value="PROLINE_PEPTIDASE"/>
    <property type="match status" value="1"/>
</dbReference>
<dbReference type="Pfam" id="PF00557">
    <property type="entry name" value="Peptidase_M24"/>
    <property type="match status" value="1"/>
</dbReference>
<sequence>MDKIKKVREILSEKDLDAVLVMSAHNRRYLSDFTGSAGSVIVTQDEAILVSDFRYKAQGQEQAKNLDFVLQKGGHLPFVIELLEGKGIKKLGFEGHLTTYNTYAELDKSFELTPLTAEIEKIRMVKSDDEVAVIQKACDIADETYEHILTFVKAGMTELDVKNELERKMRELGASGASFDIIVASGARGALPHGVASDKVIEDGDMVTLDFGALYNGYISDITRTFAVGKPSDEMKKVYDVVLESQLLALEKIKPGMKASEADAVSRDVIASHGYGENFGHSLGHGIGLEVHEGPGIASSVDTIIEEGMCITIEPGIYIDGVGGVRIEDDCLVTKDGLKRLTNSSKELFIL</sequence>
<dbReference type="CDD" id="cd01092">
    <property type="entry name" value="APP-like"/>
    <property type="match status" value="1"/>
</dbReference>
<keyword evidence="8" id="KW-1185">Reference proteome</keyword>
<dbReference type="FunFam" id="3.90.230.10:FF:000014">
    <property type="entry name" value="Aminopeptidase P family protein"/>
    <property type="match status" value="1"/>
</dbReference>
<evidence type="ECO:0000256" key="2">
    <source>
        <dbReference type="ARBA" id="ARBA00008766"/>
    </source>
</evidence>
<reference evidence="7 8" key="1">
    <citation type="submission" date="2016-10" db="EMBL/GenBank/DDBJ databases">
        <authorList>
            <person name="Varghese N."/>
            <person name="Submissions S."/>
        </authorList>
    </citation>
    <scope>NUCLEOTIDE SEQUENCE [LARGE SCALE GENOMIC DNA]</scope>
    <source>
        <strain evidence="7 8">IBRC-M10081</strain>
    </source>
</reference>
<dbReference type="EMBL" id="FOIT01000001">
    <property type="protein sequence ID" value="SEV84378.1"/>
    <property type="molecule type" value="Genomic_DNA"/>
</dbReference>
<comment type="cofactor">
    <cofactor evidence="1">
        <name>Mn(2+)</name>
        <dbReference type="ChEBI" id="CHEBI:29035"/>
    </cofactor>
</comment>
<protein>
    <submittedName>
        <fullName evidence="7">Xaa-Pro aminopeptidase</fullName>
    </submittedName>
</protein>
<proteinExistence type="inferred from homology"/>
<feature type="domain" description="Creatinase N-terminal" evidence="6">
    <location>
        <begin position="4"/>
        <end position="125"/>
    </location>
</feature>
<keyword evidence="4" id="KW-0378">Hydrolase</keyword>
<evidence type="ECO:0000313" key="7">
    <source>
        <dbReference type="EMBL" id="SEV84378.1"/>
    </source>
</evidence>
<evidence type="ECO:0000256" key="1">
    <source>
        <dbReference type="ARBA" id="ARBA00001936"/>
    </source>
</evidence>
<accession>A0A662Z3C9</accession>
<name>A0A662Z3C9_9STAP</name>
<gene>
    <name evidence="7" type="ORF">SAMN05192557_0419</name>
</gene>
<dbReference type="Gene3D" id="3.90.230.10">
    <property type="entry name" value="Creatinase/methionine aminopeptidase superfamily"/>
    <property type="match status" value="1"/>
</dbReference>
<evidence type="ECO:0000259" key="5">
    <source>
        <dbReference type="Pfam" id="PF00557"/>
    </source>
</evidence>
<feature type="domain" description="Peptidase M24" evidence="5">
    <location>
        <begin position="134"/>
        <end position="335"/>
    </location>
</feature>
<dbReference type="InterPro" id="IPR001131">
    <property type="entry name" value="Peptidase_M24B_aminopep-P_CS"/>
</dbReference>
<dbReference type="PANTHER" id="PTHR46112">
    <property type="entry name" value="AMINOPEPTIDASE"/>
    <property type="match status" value="1"/>
</dbReference>
<keyword evidence="7" id="KW-0031">Aminopeptidase</keyword>
<keyword evidence="3" id="KW-0479">Metal-binding</keyword>
<dbReference type="PANTHER" id="PTHR46112:SF3">
    <property type="entry name" value="AMINOPEPTIDASE YPDF"/>
    <property type="match status" value="1"/>
</dbReference>
<dbReference type="InterPro" id="IPR000587">
    <property type="entry name" value="Creatinase_N"/>
</dbReference>
<organism evidence="7 8">
    <name type="scientific">Aliicoccus persicus</name>
    <dbReference type="NCBI Taxonomy" id="930138"/>
    <lineage>
        <taxon>Bacteria</taxon>
        <taxon>Bacillati</taxon>
        <taxon>Bacillota</taxon>
        <taxon>Bacilli</taxon>
        <taxon>Bacillales</taxon>
        <taxon>Staphylococcaceae</taxon>
        <taxon>Aliicoccus</taxon>
    </lineage>
</organism>
<dbReference type="InterPro" id="IPR001714">
    <property type="entry name" value="Pept_M24_MAP"/>
</dbReference>
<evidence type="ECO:0000256" key="4">
    <source>
        <dbReference type="ARBA" id="ARBA00022801"/>
    </source>
</evidence>
<evidence type="ECO:0000313" key="8">
    <source>
        <dbReference type="Proteomes" id="UP000243605"/>
    </source>
</evidence>
<dbReference type="Pfam" id="PF01321">
    <property type="entry name" value="Creatinase_N"/>
    <property type="match status" value="1"/>
</dbReference>
<dbReference type="InterPro" id="IPR029149">
    <property type="entry name" value="Creatin/AminoP/Spt16_N"/>
</dbReference>
<dbReference type="AlphaFoldDB" id="A0A662Z3C9"/>
<dbReference type="InterPro" id="IPR036005">
    <property type="entry name" value="Creatinase/aminopeptidase-like"/>
</dbReference>
<dbReference type="InterPro" id="IPR050659">
    <property type="entry name" value="Peptidase_M24B"/>
</dbReference>
<dbReference type="SUPFAM" id="SSF53092">
    <property type="entry name" value="Creatinase/prolidase N-terminal domain"/>
    <property type="match status" value="1"/>
</dbReference>
<dbReference type="SUPFAM" id="SSF55920">
    <property type="entry name" value="Creatinase/aminopeptidase"/>
    <property type="match status" value="1"/>
</dbReference>
<dbReference type="Proteomes" id="UP000243605">
    <property type="component" value="Unassembled WGS sequence"/>
</dbReference>
<dbReference type="GO" id="GO:0046872">
    <property type="term" value="F:metal ion binding"/>
    <property type="evidence" value="ECO:0007669"/>
    <property type="project" value="UniProtKB-KW"/>
</dbReference>
<keyword evidence="7" id="KW-0645">Protease</keyword>
<dbReference type="RefSeq" id="WP_091473429.1">
    <property type="nucleotide sequence ID" value="NZ_FOIT01000001.1"/>
</dbReference>
<dbReference type="PRINTS" id="PR00599">
    <property type="entry name" value="MAPEPTIDASE"/>
</dbReference>
<dbReference type="GO" id="GO:0004177">
    <property type="term" value="F:aminopeptidase activity"/>
    <property type="evidence" value="ECO:0007669"/>
    <property type="project" value="UniProtKB-KW"/>
</dbReference>
<evidence type="ECO:0000259" key="6">
    <source>
        <dbReference type="Pfam" id="PF01321"/>
    </source>
</evidence>
<dbReference type="Gene3D" id="3.40.350.10">
    <property type="entry name" value="Creatinase/prolidase N-terminal domain"/>
    <property type="match status" value="1"/>
</dbReference>
<dbReference type="OrthoDB" id="9806388at2"/>
<evidence type="ECO:0000256" key="3">
    <source>
        <dbReference type="ARBA" id="ARBA00022723"/>
    </source>
</evidence>
<dbReference type="InterPro" id="IPR000994">
    <property type="entry name" value="Pept_M24"/>
</dbReference>
<comment type="similarity">
    <text evidence="2">Belongs to the peptidase M24B family.</text>
</comment>